<protein>
    <recommendedName>
        <fullName evidence="12">X-Pro aminopeptidase</fullName>
    </recommendedName>
</protein>
<evidence type="ECO:0000256" key="4">
    <source>
        <dbReference type="ARBA" id="ARBA00022801"/>
    </source>
</evidence>
<keyword evidence="4" id="KW-0378">Hydrolase</keyword>
<comment type="caution">
    <text evidence="10">The sequence shown here is derived from an EMBL/GenBank/DDBJ whole genome shotgun (WGS) entry which is preliminary data.</text>
</comment>
<dbReference type="FunFam" id="3.90.230.10:FF:000007">
    <property type="entry name" value="Xaa-Pro aminopeptidase P"/>
    <property type="match status" value="1"/>
</dbReference>
<dbReference type="InterPro" id="IPR036005">
    <property type="entry name" value="Creatinase/aminopeptidase-like"/>
</dbReference>
<reference evidence="10" key="1">
    <citation type="submission" date="2021-01" db="EMBL/GenBank/DDBJ databases">
        <authorList>
            <person name="Kaushik A."/>
        </authorList>
    </citation>
    <scope>NUCLEOTIDE SEQUENCE</scope>
    <source>
        <strain evidence="10">AG1-1C</strain>
    </source>
</reference>
<evidence type="ECO:0000313" key="11">
    <source>
        <dbReference type="Proteomes" id="UP000663846"/>
    </source>
</evidence>
<organism evidence="10 11">
    <name type="scientific">Rhizoctonia solani</name>
    <dbReference type="NCBI Taxonomy" id="456999"/>
    <lineage>
        <taxon>Eukaryota</taxon>
        <taxon>Fungi</taxon>
        <taxon>Dikarya</taxon>
        <taxon>Basidiomycota</taxon>
        <taxon>Agaricomycotina</taxon>
        <taxon>Agaricomycetes</taxon>
        <taxon>Cantharellales</taxon>
        <taxon>Ceratobasidiaceae</taxon>
        <taxon>Rhizoctonia</taxon>
    </lineage>
</organism>
<evidence type="ECO:0000259" key="8">
    <source>
        <dbReference type="Pfam" id="PF01321"/>
    </source>
</evidence>
<comment type="similarity">
    <text evidence="2">Belongs to the peptidase M24B family.</text>
</comment>
<dbReference type="AlphaFoldDB" id="A0A8H3BN34"/>
<dbReference type="Pfam" id="PF00557">
    <property type="entry name" value="Peptidase_M24"/>
    <property type="match status" value="1"/>
</dbReference>
<accession>A0A8H3BN34</accession>
<dbReference type="EMBL" id="CAJMWS010000724">
    <property type="protein sequence ID" value="CAE6460681.1"/>
    <property type="molecule type" value="Genomic_DNA"/>
</dbReference>
<dbReference type="PANTHER" id="PTHR43763:SF6">
    <property type="entry name" value="XAA-PRO AMINOPEPTIDASE 1"/>
    <property type="match status" value="1"/>
</dbReference>
<dbReference type="InterPro" id="IPR032416">
    <property type="entry name" value="Peptidase_M24_C"/>
</dbReference>
<dbReference type="OrthoDB" id="5424209at2759"/>
<dbReference type="InterPro" id="IPR000587">
    <property type="entry name" value="Creatinase_N"/>
</dbReference>
<dbReference type="SUPFAM" id="SSF55920">
    <property type="entry name" value="Creatinase/aminopeptidase"/>
    <property type="match status" value="1"/>
</dbReference>
<comment type="cofactor">
    <cofactor evidence="1">
        <name>Mn(2+)</name>
        <dbReference type="ChEBI" id="CHEBI:29035"/>
    </cofactor>
</comment>
<evidence type="ECO:0000313" key="10">
    <source>
        <dbReference type="EMBL" id="CAE6460681.1"/>
    </source>
</evidence>
<sequence>MLARLRSSANLCRSGRRIIRRSPLGSTSKPLHRLIPAIQTMSEQDTPGKAGARTVNTSERLNALRILLKENQVDAYVVVSEDQHSSEYLADCDARRAFISGFDGSAGCAVISTSGAFLFTDGRYFLQAEQQLDSNWTLMKQGLPGIPTWQEFLAKKLPEGTKIGIDPTLISISDATSLKKTLAPRNSSLVPIATNLVDKVWTSRPPRPANPIHPLSLKYAGASATEKLNMLRAKLARAGGTGVVVSLLDEVAWLVGMRGSDIDYNPVFFAYAVVTPNTATLFVNPSQLTSEAQENLKEAGWEVDQYEGIIKRLEELGSKVGEVKEEAEVADEDNGEDAQPKGGAHGKVLIDSKASLAVAHALGDDHYQIARSSVADAKSIKNAVELEGFRNSHIRDGVALARYFAHLEEHLSGPETPKWSEYQGAQVLERYRSELDLFKGLSFTTISSTGPHGAIIHYSPAKEGSAEIKKEQIYLCDSGAQFLDGTTDVTRTWHFGTPTEEEKRAFTRVLQGHISIDTAVFPTGTTGYILDAFARRALWADGLDYRHGTGHGVGHYLCVHEGPQGIGTRIAYNDTKLKEGMVLSNEPGYYEDGKFGIRIESIVLVCKVSTPNDFGSRGYLGFEHVTMCPIQTKLVDRSLLTDTEIKWLNSYHAEVLKKVGPEIAKVGDSRAQAWLERECAKI</sequence>
<dbReference type="InterPro" id="IPR000994">
    <property type="entry name" value="Pept_M24"/>
</dbReference>
<evidence type="ECO:0000256" key="5">
    <source>
        <dbReference type="ARBA" id="ARBA00023211"/>
    </source>
</evidence>
<dbReference type="SUPFAM" id="SSF53092">
    <property type="entry name" value="Creatinase/prolidase N-terminal domain"/>
    <property type="match status" value="1"/>
</dbReference>
<keyword evidence="5" id="KW-0464">Manganese</keyword>
<dbReference type="Gene3D" id="3.90.230.10">
    <property type="entry name" value="Creatinase/methionine aminopeptidase superfamily"/>
    <property type="match status" value="1"/>
</dbReference>
<dbReference type="CDD" id="cd01085">
    <property type="entry name" value="APP"/>
    <property type="match status" value="1"/>
</dbReference>
<keyword evidence="6" id="KW-0175">Coiled coil</keyword>
<evidence type="ECO:0008006" key="12">
    <source>
        <dbReference type="Google" id="ProtNLM"/>
    </source>
</evidence>
<evidence type="ECO:0000256" key="3">
    <source>
        <dbReference type="ARBA" id="ARBA00022723"/>
    </source>
</evidence>
<dbReference type="FunFam" id="3.40.350.10:FF:000003">
    <property type="entry name" value="Xaa-pro aminopeptidase P"/>
    <property type="match status" value="1"/>
</dbReference>
<dbReference type="InterPro" id="IPR050422">
    <property type="entry name" value="X-Pro_aminopeptidase_P"/>
</dbReference>
<evidence type="ECO:0000256" key="2">
    <source>
        <dbReference type="ARBA" id="ARBA00008766"/>
    </source>
</evidence>
<dbReference type="Gene3D" id="3.40.350.10">
    <property type="entry name" value="Creatinase/prolidase N-terminal domain"/>
    <property type="match status" value="2"/>
</dbReference>
<dbReference type="Pfam" id="PF01321">
    <property type="entry name" value="Creatinase_N"/>
    <property type="match status" value="1"/>
</dbReference>
<feature type="domain" description="Creatinase N-terminal" evidence="8">
    <location>
        <begin position="60"/>
        <end position="194"/>
    </location>
</feature>
<feature type="domain" description="Peptidase M24 C-terminal" evidence="9">
    <location>
        <begin position="618"/>
        <end position="682"/>
    </location>
</feature>
<gene>
    <name evidence="10" type="ORF">RDB_LOCUS159085</name>
</gene>
<evidence type="ECO:0000256" key="6">
    <source>
        <dbReference type="SAM" id="Coils"/>
    </source>
</evidence>
<evidence type="ECO:0000259" key="7">
    <source>
        <dbReference type="Pfam" id="PF00557"/>
    </source>
</evidence>
<dbReference type="GO" id="GO:0070006">
    <property type="term" value="F:metalloaminopeptidase activity"/>
    <property type="evidence" value="ECO:0007669"/>
    <property type="project" value="InterPro"/>
</dbReference>
<keyword evidence="3" id="KW-0479">Metal-binding</keyword>
<dbReference type="InterPro" id="IPR033740">
    <property type="entry name" value="Pept_M24B"/>
</dbReference>
<feature type="coiled-coil region" evidence="6">
    <location>
        <begin position="296"/>
        <end position="333"/>
    </location>
</feature>
<dbReference type="Pfam" id="PF16189">
    <property type="entry name" value="Creatinase_N_2"/>
    <property type="match status" value="1"/>
</dbReference>
<dbReference type="PANTHER" id="PTHR43763">
    <property type="entry name" value="XAA-PRO AMINOPEPTIDASE 1"/>
    <property type="match status" value="1"/>
</dbReference>
<evidence type="ECO:0000256" key="1">
    <source>
        <dbReference type="ARBA" id="ARBA00001936"/>
    </source>
</evidence>
<dbReference type="GO" id="GO:0046872">
    <property type="term" value="F:metal ion binding"/>
    <property type="evidence" value="ECO:0007669"/>
    <property type="project" value="UniProtKB-KW"/>
</dbReference>
<dbReference type="GO" id="GO:0005737">
    <property type="term" value="C:cytoplasm"/>
    <property type="evidence" value="ECO:0007669"/>
    <property type="project" value="UniProtKB-ARBA"/>
</dbReference>
<dbReference type="Pfam" id="PF16188">
    <property type="entry name" value="Peptidase_M24_C"/>
    <property type="match status" value="1"/>
</dbReference>
<proteinExistence type="inferred from homology"/>
<dbReference type="InterPro" id="IPR029149">
    <property type="entry name" value="Creatin/AminoP/Spt16_N"/>
</dbReference>
<evidence type="ECO:0000259" key="9">
    <source>
        <dbReference type="Pfam" id="PF16188"/>
    </source>
</evidence>
<dbReference type="Proteomes" id="UP000663846">
    <property type="component" value="Unassembled WGS sequence"/>
</dbReference>
<name>A0A8H3BN34_9AGAM</name>
<feature type="domain" description="Peptidase M24" evidence="7">
    <location>
        <begin position="388"/>
        <end position="605"/>
    </location>
</feature>